<dbReference type="EMBL" id="CP065856">
    <property type="protein sequence ID" value="QPV62608.1"/>
    <property type="molecule type" value="Genomic_DNA"/>
</dbReference>
<dbReference type="Proteomes" id="UP000595001">
    <property type="component" value="Chromosome"/>
</dbReference>
<dbReference type="InterPro" id="IPR058465">
    <property type="entry name" value="DUF8152"/>
</dbReference>
<name>A0A7T3KV43_9EURY</name>
<feature type="compositionally biased region" description="Basic and acidic residues" evidence="1">
    <location>
        <begin position="1"/>
        <end position="11"/>
    </location>
</feature>
<gene>
    <name evidence="3" type="ORF">I7X12_18045</name>
</gene>
<evidence type="ECO:0000259" key="2">
    <source>
        <dbReference type="Pfam" id="PF26479"/>
    </source>
</evidence>
<feature type="domain" description="DUF8152" evidence="2">
    <location>
        <begin position="23"/>
        <end position="111"/>
    </location>
</feature>
<dbReference type="AlphaFoldDB" id="A0A7T3KV43"/>
<proteinExistence type="predicted"/>
<evidence type="ECO:0000256" key="1">
    <source>
        <dbReference type="SAM" id="MobiDB-lite"/>
    </source>
</evidence>
<dbReference type="RefSeq" id="WP_198061407.1">
    <property type="nucleotide sequence ID" value="NZ_CP065856.1"/>
</dbReference>
<dbReference type="KEGG" id="hlt:I7X12_18045"/>
<dbReference type="GeneID" id="60590436"/>
<keyword evidence="4" id="KW-1185">Reference proteome</keyword>
<sequence length="115" mass="12047">MGDDTDGRGEGDTEVAGDSLAERVERLHAKLEATEERPVDRTASRWVGEAQAVAGDAAALASDADDEGARATVRERVGHVADLLSNVDGTGDEDADERVATARSLAERIADGNED</sequence>
<feature type="region of interest" description="Disordered" evidence="1">
    <location>
        <begin position="1"/>
        <end position="21"/>
    </location>
</feature>
<accession>A0A7T3KV43</accession>
<evidence type="ECO:0000313" key="3">
    <source>
        <dbReference type="EMBL" id="QPV62608.1"/>
    </source>
</evidence>
<protein>
    <recommendedName>
        <fullName evidence="2">DUF8152 domain-containing protein</fullName>
    </recommendedName>
</protein>
<evidence type="ECO:0000313" key="4">
    <source>
        <dbReference type="Proteomes" id="UP000595001"/>
    </source>
</evidence>
<reference evidence="3 4" key="1">
    <citation type="submission" date="2020-12" db="EMBL/GenBank/DDBJ databases">
        <title>Halosimplex halophilum sp. nov. and Halosimplex salinum sp. nov., two new members of the genus Halosimplex.</title>
        <authorList>
            <person name="Cui H.L."/>
        </authorList>
    </citation>
    <scope>NUCLEOTIDE SEQUENCE [LARGE SCALE GENOMIC DNA]</scope>
    <source>
        <strain evidence="3 4">YGH94</strain>
    </source>
</reference>
<dbReference type="OrthoDB" id="204708at2157"/>
<organism evidence="3 4">
    <name type="scientific">Halosimplex litoreum</name>
    <dbReference type="NCBI Taxonomy" id="1198301"/>
    <lineage>
        <taxon>Archaea</taxon>
        <taxon>Methanobacteriati</taxon>
        <taxon>Methanobacteriota</taxon>
        <taxon>Stenosarchaea group</taxon>
        <taxon>Halobacteria</taxon>
        <taxon>Halobacteriales</taxon>
        <taxon>Haloarculaceae</taxon>
        <taxon>Halosimplex</taxon>
    </lineage>
</organism>
<dbReference type="Pfam" id="PF26479">
    <property type="entry name" value="DUF8152"/>
    <property type="match status" value="1"/>
</dbReference>